<reference evidence="2 3" key="1">
    <citation type="submission" date="2024-09" db="EMBL/GenBank/DDBJ databases">
        <authorList>
            <person name="Sun Q."/>
            <person name="Mori K."/>
        </authorList>
    </citation>
    <scope>NUCLEOTIDE SEQUENCE [LARGE SCALE GENOMIC DNA]</scope>
    <source>
        <strain evidence="2 3">JCM 1334</strain>
    </source>
</reference>
<dbReference type="RefSeq" id="WP_372460897.1">
    <property type="nucleotide sequence ID" value="NZ_JBHMBC010000007.1"/>
</dbReference>
<evidence type="ECO:0000313" key="2">
    <source>
        <dbReference type="EMBL" id="MFB9818500.1"/>
    </source>
</evidence>
<protein>
    <submittedName>
        <fullName evidence="2">Uncharacterized protein</fullName>
    </submittedName>
</protein>
<comment type="caution">
    <text evidence="2">The sequence shown here is derived from an EMBL/GenBank/DDBJ whole genome shotgun (WGS) entry which is preliminary data.</text>
</comment>
<gene>
    <name evidence="2" type="ORF">ACFFP1_03185</name>
</gene>
<dbReference type="Proteomes" id="UP001589702">
    <property type="component" value="Unassembled WGS sequence"/>
</dbReference>
<proteinExistence type="predicted"/>
<evidence type="ECO:0000313" key="3">
    <source>
        <dbReference type="Proteomes" id="UP001589702"/>
    </source>
</evidence>
<accession>A0ABV5XWF1</accession>
<feature type="region of interest" description="Disordered" evidence="1">
    <location>
        <begin position="1"/>
        <end position="28"/>
    </location>
</feature>
<evidence type="ECO:0000256" key="1">
    <source>
        <dbReference type="SAM" id="MobiDB-lite"/>
    </source>
</evidence>
<organism evidence="2 3">
    <name type="scientific">Arthrobacter ramosus</name>
    <dbReference type="NCBI Taxonomy" id="1672"/>
    <lineage>
        <taxon>Bacteria</taxon>
        <taxon>Bacillati</taxon>
        <taxon>Actinomycetota</taxon>
        <taxon>Actinomycetes</taxon>
        <taxon>Micrococcales</taxon>
        <taxon>Micrococcaceae</taxon>
        <taxon>Arthrobacter</taxon>
    </lineage>
</organism>
<dbReference type="EMBL" id="JBHMBC010000007">
    <property type="protein sequence ID" value="MFB9818500.1"/>
    <property type="molecule type" value="Genomic_DNA"/>
</dbReference>
<keyword evidence="3" id="KW-1185">Reference proteome</keyword>
<name>A0ABV5XWF1_ARTRM</name>
<sequence length="28" mass="3035">MSLIGSGLFGAGRRRRYGCRGDPPLADR</sequence>